<keyword evidence="1" id="KW-0028">Amino-acid biosynthesis</keyword>
<dbReference type="AlphaFoldDB" id="A0A3B0Y5A2"/>
<keyword evidence="3" id="KW-0547">Nucleotide-binding</keyword>
<protein>
    <submittedName>
        <fullName evidence="7">Shikimate kinase I</fullName>
        <ecNumber evidence="7">2.7.1.71</ecNumber>
    </submittedName>
</protein>
<dbReference type="GO" id="GO:0008652">
    <property type="term" value="P:amino acid biosynthetic process"/>
    <property type="evidence" value="ECO:0007669"/>
    <property type="project" value="UniProtKB-KW"/>
</dbReference>
<accession>A0A3B0Y5A2</accession>
<dbReference type="GO" id="GO:0004765">
    <property type="term" value="F:shikimate kinase activity"/>
    <property type="evidence" value="ECO:0007669"/>
    <property type="project" value="UniProtKB-EC"/>
</dbReference>
<dbReference type="Pfam" id="PF01202">
    <property type="entry name" value="SKI"/>
    <property type="match status" value="1"/>
</dbReference>
<dbReference type="GO" id="GO:0005524">
    <property type="term" value="F:ATP binding"/>
    <property type="evidence" value="ECO:0007669"/>
    <property type="project" value="UniProtKB-KW"/>
</dbReference>
<dbReference type="GO" id="GO:0009073">
    <property type="term" value="P:aromatic amino acid family biosynthetic process"/>
    <property type="evidence" value="ECO:0007669"/>
    <property type="project" value="UniProtKB-KW"/>
</dbReference>
<evidence type="ECO:0000256" key="2">
    <source>
        <dbReference type="ARBA" id="ARBA00022679"/>
    </source>
</evidence>
<evidence type="ECO:0000256" key="1">
    <source>
        <dbReference type="ARBA" id="ARBA00022605"/>
    </source>
</evidence>
<dbReference type="InterPro" id="IPR000623">
    <property type="entry name" value="Shikimate_kinase/TSH1"/>
</dbReference>
<dbReference type="PRINTS" id="PR01100">
    <property type="entry name" value="SHIKIMTKNASE"/>
</dbReference>
<organism evidence="7">
    <name type="scientific">hydrothermal vent metagenome</name>
    <dbReference type="NCBI Taxonomy" id="652676"/>
    <lineage>
        <taxon>unclassified sequences</taxon>
        <taxon>metagenomes</taxon>
        <taxon>ecological metagenomes</taxon>
    </lineage>
</organism>
<dbReference type="PANTHER" id="PTHR21087">
    <property type="entry name" value="SHIKIMATE KINASE"/>
    <property type="match status" value="1"/>
</dbReference>
<dbReference type="EMBL" id="UOFL01000065">
    <property type="protein sequence ID" value="VAW74771.1"/>
    <property type="molecule type" value="Genomic_DNA"/>
</dbReference>
<keyword evidence="5" id="KW-0067">ATP-binding</keyword>
<dbReference type="InterPro" id="IPR031322">
    <property type="entry name" value="Shikimate/glucono_kinase"/>
</dbReference>
<dbReference type="Gene3D" id="3.40.50.300">
    <property type="entry name" value="P-loop containing nucleotide triphosphate hydrolases"/>
    <property type="match status" value="1"/>
</dbReference>
<dbReference type="PANTHER" id="PTHR21087:SF16">
    <property type="entry name" value="SHIKIMATE KINASE 1, CHLOROPLASTIC"/>
    <property type="match status" value="1"/>
</dbReference>
<evidence type="ECO:0000256" key="6">
    <source>
        <dbReference type="ARBA" id="ARBA00023141"/>
    </source>
</evidence>
<evidence type="ECO:0000256" key="3">
    <source>
        <dbReference type="ARBA" id="ARBA00022741"/>
    </source>
</evidence>
<keyword evidence="4 7" id="KW-0418">Kinase</keyword>
<evidence type="ECO:0000313" key="7">
    <source>
        <dbReference type="EMBL" id="VAW74771.1"/>
    </source>
</evidence>
<dbReference type="HAMAP" id="MF_00109">
    <property type="entry name" value="Shikimate_kinase"/>
    <property type="match status" value="1"/>
</dbReference>
<dbReference type="CDD" id="cd00464">
    <property type="entry name" value="SK"/>
    <property type="match status" value="1"/>
</dbReference>
<proteinExistence type="inferred from homology"/>
<gene>
    <name evidence="7" type="ORF">MNBD_GAMMA12-3391</name>
</gene>
<sequence length="160" mass="17900">MGSGKSTVGKQLASALGYDFFDSDKEIEHSTGVKISLIFELEGEAGFRKREHNMIADLSTRSQITLATGGGSILDPENRKALQNNGFVIYLQASTSQIIKRTRRDSTRPLLQTENPEERLNELMKIRAPLYESIADLVFNTDSHSVPEVAQQVLRYIRKS</sequence>
<keyword evidence="6" id="KW-0057">Aromatic amino acid biosynthesis</keyword>
<dbReference type="SUPFAM" id="SSF52540">
    <property type="entry name" value="P-loop containing nucleoside triphosphate hydrolases"/>
    <property type="match status" value="1"/>
</dbReference>
<evidence type="ECO:0000256" key="5">
    <source>
        <dbReference type="ARBA" id="ARBA00022840"/>
    </source>
</evidence>
<name>A0A3B0Y5A2_9ZZZZ</name>
<dbReference type="InterPro" id="IPR027417">
    <property type="entry name" value="P-loop_NTPase"/>
</dbReference>
<evidence type="ECO:0000256" key="4">
    <source>
        <dbReference type="ARBA" id="ARBA00022777"/>
    </source>
</evidence>
<dbReference type="GO" id="GO:0005829">
    <property type="term" value="C:cytosol"/>
    <property type="evidence" value="ECO:0007669"/>
    <property type="project" value="TreeGrafter"/>
</dbReference>
<reference evidence="7" key="1">
    <citation type="submission" date="2018-06" db="EMBL/GenBank/DDBJ databases">
        <authorList>
            <person name="Zhirakovskaya E."/>
        </authorList>
    </citation>
    <scope>NUCLEOTIDE SEQUENCE</scope>
</reference>
<dbReference type="EC" id="2.7.1.71" evidence="7"/>
<keyword evidence="2 7" id="KW-0808">Transferase</keyword>